<comment type="caution">
    <text evidence="1">The sequence shown here is derived from an EMBL/GenBank/DDBJ whole genome shotgun (WGS) entry which is preliminary data.</text>
</comment>
<dbReference type="AlphaFoldDB" id="A0A919UL52"/>
<evidence type="ECO:0000313" key="1">
    <source>
        <dbReference type="EMBL" id="GIG54373.1"/>
    </source>
</evidence>
<accession>A0A919UL52</accession>
<organism evidence="1 2">
    <name type="scientific">Demequina activiva</name>
    <dbReference type="NCBI Taxonomy" id="1582364"/>
    <lineage>
        <taxon>Bacteria</taxon>
        <taxon>Bacillati</taxon>
        <taxon>Actinomycetota</taxon>
        <taxon>Actinomycetes</taxon>
        <taxon>Micrococcales</taxon>
        <taxon>Demequinaceae</taxon>
        <taxon>Demequina</taxon>
    </lineage>
</organism>
<keyword evidence="2" id="KW-1185">Reference proteome</keyword>
<evidence type="ECO:0000313" key="2">
    <source>
        <dbReference type="Proteomes" id="UP000652354"/>
    </source>
</evidence>
<dbReference type="RefSeq" id="WP_203654124.1">
    <property type="nucleotide sequence ID" value="NZ_BONR01000002.1"/>
</dbReference>
<proteinExistence type="predicted"/>
<dbReference type="EMBL" id="BONR01000002">
    <property type="protein sequence ID" value="GIG54373.1"/>
    <property type="molecule type" value="Genomic_DNA"/>
</dbReference>
<gene>
    <name evidence="1" type="ORF">Dac01nite_11250</name>
</gene>
<name>A0A919UL52_9MICO</name>
<sequence>MTHYEALGKLAAYYAERPDLMHADRAEARLGPLPSGLARLRRRVRLVRLRARRRARIAVSATALPGRATP</sequence>
<dbReference type="Proteomes" id="UP000652354">
    <property type="component" value="Unassembled WGS sequence"/>
</dbReference>
<protein>
    <submittedName>
        <fullName evidence="1">Uncharacterized protein</fullName>
    </submittedName>
</protein>
<reference evidence="1" key="1">
    <citation type="submission" date="2021-01" db="EMBL/GenBank/DDBJ databases">
        <title>Whole genome shotgun sequence of Demequina activiva NBRC 110675.</title>
        <authorList>
            <person name="Komaki H."/>
            <person name="Tamura T."/>
        </authorList>
    </citation>
    <scope>NUCLEOTIDE SEQUENCE</scope>
    <source>
        <strain evidence="1">NBRC 110675</strain>
    </source>
</reference>